<dbReference type="NCBIfam" id="TIGR00229">
    <property type="entry name" value="sensory_box"/>
    <property type="match status" value="3"/>
</dbReference>
<dbReference type="SMART" id="SM00388">
    <property type="entry name" value="HisKA"/>
    <property type="match status" value="1"/>
</dbReference>
<dbReference type="Pfam" id="PF08448">
    <property type="entry name" value="PAS_4"/>
    <property type="match status" value="2"/>
</dbReference>
<dbReference type="GO" id="GO:0006355">
    <property type="term" value="P:regulation of DNA-templated transcription"/>
    <property type="evidence" value="ECO:0007669"/>
    <property type="project" value="InterPro"/>
</dbReference>
<evidence type="ECO:0000256" key="2">
    <source>
        <dbReference type="ARBA" id="ARBA00012438"/>
    </source>
</evidence>
<dbReference type="Proteomes" id="UP000050509">
    <property type="component" value="Unassembled WGS sequence"/>
</dbReference>
<dbReference type="InterPro" id="IPR013656">
    <property type="entry name" value="PAS_4"/>
</dbReference>
<feature type="domain" description="PAS" evidence="6">
    <location>
        <begin position="281"/>
        <end position="351"/>
    </location>
</feature>
<dbReference type="InterPro" id="IPR013655">
    <property type="entry name" value="PAS_fold_3"/>
</dbReference>
<evidence type="ECO:0000313" key="8">
    <source>
        <dbReference type="EMBL" id="KPV52556.1"/>
    </source>
</evidence>
<dbReference type="EMBL" id="LJCR01000506">
    <property type="protein sequence ID" value="KPV52556.1"/>
    <property type="molecule type" value="Genomic_DNA"/>
</dbReference>
<dbReference type="SMART" id="SM00091">
    <property type="entry name" value="PAS"/>
    <property type="match status" value="4"/>
</dbReference>
<keyword evidence="9" id="KW-1185">Reference proteome</keyword>
<dbReference type="Gene3D" id="3.30.565.10">
    <property type="entry name" value="Histidine kinase-like ATPase, C-terminal domain"/>
    <property type="match status" value="1"/>
</dbReference>
<dbReference type="EC" id="2.7.13.3" evidence="2"/>
<accession>A0A0P9HD74</accession>
<evidence type="ECO:0000259" key="7">
    <source>
        <dbReference type="PROSITE" id="PS50113"/>
    </source>
</evidence>
<evidence type="ECO:0000256" key="3">
    <source>
        <dbReference type="ARBA" id="ARBA00022679"/>
    </source>
</evidence>
<dbReference type="Pfam" id="PF08447">
    <property type="entry name" value="PAS_3"/>
    <property type="match status" value="1"/>
</dbReference>
<dbReference type="Pfam" id="PF00512">
    <property type="entry name" value="HisKA"/>
    <property type="match status" value="1"/>
</dbReference>
<dbReference type="Gene3D" id="3.30.450.20">
    <property type="entry name" value="PAS domain"/>
    <property type="match status" value="4"/>
</dbReference>
<dbReference type="AlphaFoldDB" id="A0A0P9HD74"/>
<dbReference type="GO" id="GO:0005886">
    <property type="term" value="C:plasma membrane"/>
    <property type="evidence" value="ECO:0007669"/>
    <property type="project" value="TreeGrafter"/>
</dbReference>
<evidence type="ECO:0000313" key="9">
    <source>
        <dbReference type="Proteomes" id="UP000050509"/>
    </source>
</evidence>
<dbReference type="InterPro" id="IPR036097">
    <property type="entry name" value="HisK_dim/P_sf"/>
</dbReference>
<dbReference type="SMART" id="SM00086">
    <property type="entry name" value="PAC"/>
    <property type="match status" value="2"/>
</dbReference>
<dbReference type="PANTHER" id="PTHR43047">
    <property type="entry name" value="TWO-COMPONENT HISTIDINE PROTEIN KINASE"/>
    <property type="match status" value="1"/>
</dbReference>
<dbReference type="InterPro" id="IPR000014">
    <property type="entry name" value="PAS"/>
</dbReference>
<feature type="domain" description="Histidine kinase" evidence="5">
    <location>
        <begin position="739"/>
        <end position="876"/>
    </location>
</feature>
<evidence type="ECO:0000256" key="4">
    <source>
        <dbReference type="ARBA" id="ARBA00022777"/>
    </source>
</evidence>
<dbReference type="Gene3D" id="1.10.287.130">
    <property type="match status" value="1"/>
</dbReference>
<dbReference type="InterPro" id="IPR003018">
    <property type="entry name" value="GAF"/>
</dbReference>
<dbReference type="InterPro" id="IPR001610">
    <property type="entry name" value="PAC"/>
</dbReference>
<protein>
    <recommendedName>
        <fullName evidence="2">histidine kinase</fullName>
        <ecNumber evidence="2">2.7.13.3</ecNumber>
    </recommendedName>
</protein>
<dbReference type="GO" id="GO:0000155">
    <property type="term" value="F:phosphorelay sensor kinase activity"/>
    <property type="evidence" value="ECO:0007669"/>
    <property type="project" value="InterPro"/>
</dbReference>
<dbReference type="Pfam" id="PF01590">
    <property type="entry name" value="GAF"/>
    <property type="match status" value="1"/>
</dbReference>
<dbReference type="PROSITE" id="PS50112">
    <property type="entry name" value="PAS"/>
    <property type="match status" value="2"/>
</dbReference>
<dbReference type="CDD" id="cd00082">
    <property type="entry name" value="HisKA"/>
    <property type="match status" value="1"/>
</dbReference>
<gene>
    <name evidence="8" type="ORF">SE17_14800</name>
</gene>
<dbReference type="InterPro" id="IPR013767">
    <property type="entry name" value="PAS_fold"/>
</dbReference>
<dbReference type="InterPro" id="IPR000700">
    <property type="entry name" value="PAS-assoc_C"/>
</dbReference>
<dbReference type="InterPro" id="IPR005467">
    <property type="entry name" value="His_kinase_dom"/>
</dbReference>
<dbReference type="PANTHER" id="PTHR43047:SF72">
    <property type="entry name" value="OSMOSENSING HISTIDINE PROTEIN KINASE SLN1"/>
    <property type="match status" value="1"/>
</dbReference>
<feature type="non-terminal residue" evidence="8">
    <location>
        <position position="876"/>
    </location>
</feature>
<comment type="caution">
    <text evidence="8">The sequence shown here is derived from an EMBL/GenBank/DDBJ whole genome shotgun (WGS) entry which is preliminary data.</text>
</comment>
<dbReference type="Gene3D" id="3.30.450.40">
    <property type="match status" value="1"/>
</dbReference>
<evidence type="ECO:0000256" key="1">
    <source>
        <dbReference type="ARBA" id="ARBA00000085"/>
    </source>
</evidence>
<keyword evidence="4" id="KW-0418">Kinase</keyword>
<keyword evidence="3" id="KW-0808">Transferase</keyword>
<proteinExistence type="predicted"/>
<dbReference type="Pfam" id="PF00989">
    <property type="entry name" value="PAS"/>
    <property type="match status" value="1"/>
</dbReference>
<dbReference type="GO" id="GO:0009927">
    <property type="term" value="F:histidine phosphotransfer kinase activity"/>
    <property type="evidence" value="ECO:0007669"/>
    <property type="project" value="TreeGrafter"/>
</dbReference>
<dbReference type="SMART" id="SM00065">
    <property type="entry name" value="GAF"/>
    <property type="match status" value="1"/>
</dbReference>
<feature type="domain" description="PAC" evidence="7">
    <location>
        <begin position="97"/>
        <end position="153"/>
    </location>
</feature>
<reference evidence="8 9" key="1">
    <citation type="submission" date="2015-09" db="EMBL/GenBank/DDBJ databases">
        <title>Draft genome sequence of Kouleothrix aurantiaca JCM 19913.</title>
        <authorList>
            <person name="Hemp J."/>
        </authorList>
    </citation>
    <scope>NUCLEOTIDE SEQUENCE [LARGE SCALE GENOMIC DNA]</scope>
    <source>
        <strain evidence="8 9">COM-B</strain>
    </source>
</reference>
<dbReference type="InterPro" id="IPR003661">
    <property type="entry name" value="HisK_dim/P_dom"/>
</dbReference>
<dbReference type="SUPFAM" id="SSF47384">
    <property type="entry name" value="Homodimeric domain of signal transducing histidine kinase"/>
    <property type="match status" value="1"/>
</dbReference>
<organism evidence="8 9">
    <name type="scientific">Kouleothrix aurantiaca</name>
    <dbReference type="NCBI Taxonomy" id="186479"/>
    <lineage>
        <taxon>Bacteria</taxon>
        <taxon>Bacillati</taxon>
        <taxon>Chloroflexota</taxon>
        <taxon>Chloroflexia</taxon>
        <taxon>Chloroflexales</taxon>
        <taxon>Roseiflexineae</taxon>
        <taxon>Roseiflexaceae</taxon>
        <taxon>Kouleothrix</taxon>
    </lineage>
</organism>
<dbReference type="PROSITE" id="PS50113">
    <property type="entry name" value="PAC"/>
    <property type="match status" value="1"/>
</dbReference>
<dbReference type="SUPFAM" id="SSF55781">
    <property type="entry name" value="GAF domain-like"/>
    <property type="match status" value="1"/>
</dbReference>
<evidence type="ECO:0000259" key="6">
    <source>
        <dbReference type="PROSITE" id="PS50112"/>
    </source>
</evidence>
<dbReference type="CDD" id="cd00130">
    <property type="entry name" value="PAS"/>
    <property type="match status" value="3"/>
</dbReference>
<comment type="catalytic activity">
    <reaction evidence="1">
        <text>ATP + protein L-histidine = ADP + protein N-phospho-L-histidine.</text>
        <dbReference type="EC" id="2.7.13.3"/>
    </reaction>
</comment>
<dbReference type="InterPro" id="IPR035965">
    <property type="entry name" value="PAS-like_dom_sf"/>
</dbReference>
<dbReference type="PROSITE" id="PS50109">
    <property type="entry name" value="HIS_KIN"/>
    <property type="match status" value="1"/>
</dbReference>
<dbReference type="SUPFAM" id="SSF55785">
    <property type="entry name" value="PYP-like sensor domain (PAS domain)"/>
    <property type="match status" value="4"/>
</dbReference>
<name>A0A0P9HD74_9CHLR</name>
<dbReference type="SUPFAM" id="SSF55874">
    <property type="entry name" value="ATPase domain of HSP90 chaperone/DNA topoisomerase II/histidine kinase"/>
    <property type="match status" value="1"/>
</dbReference>
<sequence>MDDSASAPSHGVPIDPSALEQLLRQSLLGPSAWFELVSDAVIVTGADWTIQAWNGAAERIYGWPRSTALGQSFQTVLQVQRYENGLTEDDVCAALLRDGEWRGVVVQRARDGRELVIESGLRAIRDENGAIAATIGINRDVTAQHAAEQARQLMEQQLSALLEELPVGISILDEQRQIVYTNPALTQLLGFTTAELRAGAYRSRTYLRADGSEMPIRESASARAVAEQRPVRQDIGVVLEDGRTLWVDVHAVPLGTPGWAVATVVADATARVQAEQALRASEARWRAIVDNGADGVLLFDRDGRYSYVSSTVTTMLGYTEAEFRGLSYAELTHPDDLAALEAMRARVLATPGARAQLVSRVRHRDGTWRWIERSVVNQLADPAIGCVIVSFRDVTERVKAEQALRASETRYRALAENFPNGAVLLFDRELRYTLADGLGMAAAGLDKTVFPGATLWEVLSPEAARQMEPLYYTALAGTPQVADVPVGGTVYRTYVLPIPNADGAVEGGMVMTQDIGAQVRAEGALKRANARLQVLADASRVFAAVGSDERAVLEAVARTMGEHMQAGTFVRTLSDDGDVLTGEFLYEREPAMLALLQARLIGTRVRADSAHPAAQVLRSGQAMLVPDVDLSELRELLEPGERAMLDRFQPHSVVMTPLRDGAQIIGTLAFGRHGSALPAFTPEDVRLAEDLADRAALALRTARLIVSLRDEVDARVRAEHALTAEHQRVIQLKDEFLATVSHELRTPLVSVLGQAELLLYGVYGEQPPGQAQAVRTIERNGQQLLALINDILDYTKFEAGRVTLDHQLIQVAALCQESVQLVMPTAKAKRLALAITLDPAAEVVRADERRLRQILNNLLSNAVKFTPAGGSITLST</sequence>
<feature type="domain" description="PAS" evidence="6">
    <location>
        <begin position="154"/>
        <end position="196"/>
    </location>
</feature>
<dbReference type="InterPro" id="IPR036890">
    <property type="entry name" value="HATPase_C_sf"/>
</dbReference>
<evidence type="ECO:0000259" key="5">
    <source>
        <dbReference type="PROSITE" id="PS50109"/>
    </source>
</evidence>
<dbReference type="InterPro" id="IPR029016">
    <property type="entry name" value="GAF-like_dom_sf"/>
</dbReference>